<evidence type="ECO:0000313" key="11">
    <source>
        <dbReference type="Proteomes" id="UP001149090"/>
    </source>
</evidence>
<evidence type="ECO:0000256" key="5">
    <source>
        <dbReference type="ARBA" id="ARBA00022490"/>
    </source>
</evidence>
<protein>
    <recommendedName>
        <fullName evidence="4">CCR4-NOT transcription complex subunit 11</fullName>
    </recommendedName>
</protein>
<gene>
    <name evidence="10" type="ORF">M0811_00326</name>
</gene>
<keyword evidence="6" id="KW-0805">Transcription regulation</keyword>
<comment type="caution">
    <text evidence="10">The sequence shown here is derived from an EMBL/GenBank/DDBJ whole genome shotgun (WGS) entry which is preliminary data.</text>
</comment>
<dbReference type="PANTHER" id="PTHR15975">
    <property type="entry name" value="CCR4-NOT TRANSCRIPTION COMPLEX SUBUNIT 11"/>
    <property type="match status" value="1"/>
</dbReference>
<name>A0A9Q0RDV8_ANAIG</name>
<dbReference type="AlphaFoldDB" id="A0A9Q0RDV8"/>
<dbReference type="OMA" id="HRPFDEI"/>
<proteinExistence type="inferred from homology"/>
<comment type="subcellular location">
    <subcellularLocation>
        <location evidence="2">Cytoplasm</location>
    </subcellularLocation>
    <subcellularLocation>
        <location evidence="1">Nucleus</location>
    </subcellularLocation>
</comment>
<dbReference type="GO" id="GO:0031047">
    <property type="term" value="P:regulatory ncRNA-mediated gene silencing"/>
    <property type="evidence" value="ECO:0007669"/>
    <property type="project" value="UniProtKB-KW"/>
</dbReference>
<evidence type="ECO:0000256" key="1">
    <source>
        <dbReference type="ARBA" id="ARBA00004123"/>
    </source>
</evidence>
<evidence type="ECO:0000313" key="10">
    <source>
        <dbReference type="EMBL" id="KAJ5077006.1"/>
    </source>
</evidence>
<dbReference type="GO" id="GO:0005634">
    <property type="term" value="C:nucleus"/>
    <property type="evidence" value="ECO:0007669"/>
    <property type="project" value="UniProtKB-SubCell"/>
</dbReference>
<evidence type="ECO:0000256" key="6">
    <source>
        <dbReference type="ARBA" id="ARBA00023015"/>
    </source>
</evidence>
<dbReference type="EMBL" id="JAPDFW010000059">
    <property type="protein sequence ID" value="KAJ5077006.1"/>
    <property type="molecule type" value="Genomic_DNA"/>
</dbReference>
<accession>A0A9Q0RDV8</accession>
<evidence type="ECO:0000256" key="3">
    <source>
        <dbReference type="ARBA" id="ARBA00008030"/>
    </source>
</evidence>
<dbReference type="PANTHER" id="PTHR15975:SF0">
    <property type="entry name" value="CCR4-NOT TRANSCRIPTION COMPLEX SUBUNIT 11"/>
    <property type="match status" value="1"/>
</dbReference>
<keyword evidence="5" id="KW-0963">Cytoplasm</keyword>
<dbReference type="Proteomes" id="UP001149090">
    <property type="component" value="Unassembled WGS sequence"/>
</dbReference>
<keyword evidence="8" id="KW-0804">Transcription</keyword>
<dbReference type="GO" id="GO:0005737">
    <property type="term" value="C:cytoplasm"/>
    <property type="evidence" value="ECO:0007669"/>
    <property type="project" value="UniProtKB-SubCell"/>
</dbReference>
<comment type="similarity">
    <text evidence="3">Belongs to the CNOT11 family.</text>
</comment>
<reference evidence="10" key="1">
    <citation type="submission" date="2022-10" db="EMBL/GenBank/DDBJ databases">
        <title>Novel sulphate-reducing endosymbionts in the free-living metamonad Anaeramoeba.</title>
        <authorList>
            <person name="Jerlstrom-Hultqvist J."/>
            <person name="Cepicka I."/>
            <person name="Gallot-Lavallee L."/>
            <person name="Salas-Leiva D."/>
            <person name="Curtis B.A."/>
            <person name="Zahonova K."/>
            <person name="Pipaliya S."/>
            <person name="Dacks J."/>
            <person name="Roger A.J."/>
        </authorList>
    </citation>
    <scope>NUCLEOTIDE SEQUENCE</scope>
    <source>
        <strain evidence="10">BMAN</strain>
    </source>
</reference>
<dbReference type="OrthoDB" id="10265389at2759"/>
<keyword evidence="7" id="KW-0943">RNA-mediated gene silencing</keyword>
<dbReference type="GO" id="GO:0030014">
    <property type="term" value="C:CCR4-NOT complex"/>
    <property type="evidence" value="ECO:0007669"/>
    <property type="project" value="InterPro"/>
</dbReference>
<dbReference type="Pfam" id="PF10155">
    <property type="entry name" value="CNOT11"/>
    <property type="match status" value="1"/>
</dbReference>
<dbReference type="InterPro" id="IPR019312">
    <property type="entry name" value="CNOT11"/>
</dbReference>
<evidence type="ECO:0000256" key="7">
    <source>
        <dbReference type="ARBA" id="ARBA00023158"/>
    </source>
</evidence>
<keyword evidence="11" id="KW-1185">Reference proteome</keyword>
<evidence type="ECO:0000256" key="2">
    <source>
        <dbReference type="ARBA" id="ARBA00004496"/>
    </source>
</evidence>
<organism evidence="10 11">
    <name type="scientific">Anaeramoeba ignava</name>
    <name type="common">Anaerobic marine amoeba</name>
    <dbReference type="NCBI Taxonomy" id="1746090"/>
    <lineage>
        <taxon>Eukaryota</taxon>
        <taxon>Metamonada</taxon>
        <taxon>Anaeramoebidae</taxon>
        <taxon>Anaeramoeba</taxon>
    </lineage>
</organism>
<sequence length="419" mass="48881">MSFLTINQLTQLKNILKEENRLELIQNSFNSSFTKTSHFSVGSSLTIMLKENLLEPKERITGIYLLSYLLWFEQQQQANDPLLIKTSPFFFSIAEIFKNSENQKEHFLILIFLNESKIEFIKKTPQEILDLEINQIEEIISKNQQKITEIDLKSLEPLEMKHLTSVSISPSLPFPENNDFVEENLEELLKFQLIPEDLQPPFIQPAPPLLNFSDNEIQWLDFENENPNSLIEFISPFEKPSGVFKKLLDKLRQKELTTKEENQLKSLINQDENSLLGFELSPTILTEIIQKNKNSAFEIIQKLIQSPKKNECLNYLEAINISPKIIEFFQEITTKLFKKIPSQFFMKILLKFLEKIKTTKDNSQNKSFIDPFFGFSIILLKNSDFNQQINQQIITELKSFCGENTTNKKSSQLLELLQK</sequence>
<evidence type="ECO:0000256" key="4">
    <source>
        <dbReference type="ARBA" id="ARBA00014872"/>
    </source>
</evidence>
<evidence type="ECO:0000256" key="9">
    <source>
        <dbReference type="ARBA" id="ARBA00023242"/>
    </source>
</evidence>
<evidence type="ECO:0000256" key="8">
    <source>
        <dbReference type="ARBA" id="ARBA00023163"/>
    </source>
</evidence>
<keyword evidence="9" id="KW-0539">Nucleus</keyword>